<name>A0A6J1M932_DROHY</name>
<keyword evidence="1" id="KW-1185">Reference proteome</keyword>
<dbReference type="OMA" id="RMRFAEY"/>
<dbReference type="OrthoDB" id="7752111at2759"/>
<organism evidence="1 2">
    <name type="scientific">Drosophila hydei</name>
    <name type="common">Fruit fly</name>
    <dbReference type="NCBI Taxonomy" id="7224"/>
    <lineage>
        <taxon>Eukaryota</taxon>
        <taxon>Metazoa</taxon>
        <taxon>Ecdysozoa</taxon>
        <taxon>Arthropoda</taxon>
        <taxon>Hexapoda</taxon>
        <taxon>Insecta</taxon>
        <taxon>Pterygota</taxon>
        <taxon>Neoptera</taxon>
        <taxon>Endopterygota</taxon>
        <taxon>Diptera</taxon>
        <taxon>Brachycera</taxon>
        <taxon>Muscomorpha</taxon>
        <taxon>Ephydroidea</taxon>
        <taxon>Drosophilidae</taxon>
        <taxon>Drosophila</taxon>
    </lineage>
</organism>
<dbReference type="AlphaFoldDB" id="A0A6J1M932"/>
<dbReference type="KEGG" id="dhe:111603428"/>
<proteinExistence type="predicted"/>
<dbReference type="Proteomes" id="UP000504633">
    <property type="component" value="Unplaced"/>
</dbReference>
<evidence type="ECO:0000313" key="2">
    <source>
        <dbReference type="RefSeq" id="XP_023176780.2"/>
    </source>
</evidence>
<reference evidence="2" key="1">
    <citation type="submission" date="2025-08" db="UniProtKB">
        <authorList>
            <consortium name="RefSeq"/>
        </authorList>
    </citation>
    <scope>IDENTIFICATION</scope>
    <source>
        <strain evidence="2">15085-1641.00</strain>
        <tissue evidence="2">Whole body</tissue>
    </source>
</reference>
<dbReference type="PANTHER" id="PTHR21391">
    <property type="entry name" value="AT04489P-RELATED"/>
    <property type="match status" value="1"/>
</dbReference>
<gene>
    <name evidence="2" type="primary">LOC111603428</name>
</gene>
<dbReference type="GeneID" id="111603428"/>
<dbReference type="RefSeq" id="XP_023176780.2">
    <property type="nucleotide sequence ID" value="XM_023321012.2"/>
</dbReference>
<sequence>MFKRLSAPDVALAKKLAPWEKIKWKDDQLQSIYTDWGKYFTKNSHLNLGTQYLDAALKIRPENSKALIRRNQVKLAEGRPMEVLADAMKSKNIIGKNIHRGSCHEFDLQICDALLESNQFEEAKRFAHSNLKALNHSQMLSMQKRIAVANSVLCHVLSPSTELPLYRLKKNMIADKATKPKVVKSDCDVLSIQAKEPKILSPLGKKRHERRLIAFSQVYVPYAWKDIIFLKNIRDNPNLLVKQSIESSDFLQTLVNDRYNTVRSFTRMLHARQPIYSKQYMNTDLYRKNHQDNFFRIQYQTRRNMFSILQNIRALIKKNDLTKLTKYVTDVMDSYVAIKTHRIMPWKFEFINEVFNYLGLARINKYKIPSNLNTLGRSNLITLLGIPKNISNICNVINNNLVQIKKEKIGDTKDTFKNRISYLENRLRFATYTIERCFLYHEQAQASLDNHSFDKCCLLARKSMDEANRGHHYVWGVLSALIACKAHTVLGKVEKQKETLKEALNFAKHLKNIDLILFIDICLKINNEEIELKNYLTGTDGYVKRPQRRLISSIENSESSINTNSNIIAPEMRHE</sequence>
<dbReference type="PANTHER" id="PTHR21391:SF0">
    <property type="entry name" value="AT04489P-RELATED"/>
    <property type="match status" value="1"/>
</dbReference>
<accession>A0A6J1M932</accession>
<evidence type="ECO:0000313" key="1">
    <source>
        <dbReference type="Proteomes" id="UP000504633"/>
    </source>
</evidence>
<protein>
    <submittedName>
        <fullName evidence="2">Uncharacterized protein LOC111603428</fullName>
    </submittedName>
</protein>